<reference evidence="1 2" key="1">
    <citation type="journal article" date="2006" name="Science">
        <title>Phytophthora genome sequences uncover evolutionary origins and mechanisms of pathogenesis.</title>
        <authorList>
            <person name="Tyler B.M."/>
            <person name="Tripathy S."/>
            <person name="Zhang X."/>
            <person name="Dehal P."/>
            <person name="Jiang R.H."/>
            <person name="Aerts A."/>
            <person name="Arredondo F.D."/>
            <person name="Baxter L."/>
            <person name="Bensasson D."/>
            <person name="Beynon J.L."/>
            <person name="Chapman J."/>
            <person name="Damasceno C.M."/>
            <person name="Dorrance A.E."/>
            <person name="Dou D."/>
            <person name="Dickerman A.W."/>
            <person name="Dubchak I.L."/>
            <person name="Garbelotto M."/>
            <person name="Gijzen M."/>
            <person name="Gordon S.G."/>
            <person name="Govers F."/>
            <person name="Grunwald N.J."/>
            <person name="Huang W."/>
            <person name="Ivors K.L."/>
            <person name="Jones R.W."/>
            <person name="Kamoun S."/>
            <person name="Krampis K."/>
            <person name="Lamour K.H."/>
            <person name="Lee M.K."/>
            <person name="McDonald W.H."/>
            <person name="Medina M."/>
            <person name="Meijer H.J."/>
            <person name="Nordberg E.K."/>
            <person name="Maclean D.J."/>
            <person name="Ospina-Giraldo M.D."/>
            <person name="Morris P.F."/>
            <person name="Phuntumart V."/>
            <person name="Putnam N.H."/>
            <person name="Rash S."/>
            <person name="Rose J.K."/>
            <person name="Sakihama Y."/>
            <person name="Salamov A.A."/>
            <person name="Savidor A."/>
            <person name="Scheuring C.F."/>
            <person name="Smith B.M."/>
            <person name="Sobral B.W."/>
            <person name="Terry A."/>
            <person name="Torto-Alalibo T.A."/>
            <person name="Win J."/>
            <person name="Xu Z."/>
            <person name="Zhang H."/>
            <person name="Grigoriev I.V."/>
            <person name="Rokhsar D.S."/>
            <person name="Boore J.L."/>
        </authorList>
    </citation>
    <scope>NUCLEOTIDE SEQUENCE [LARGE SCALE GENOMIC DNA]</scope>
    <source>
        <strain evidence="1 2">P6497</strain>
    </source>
</reference>
<dbReference type="AlphaFoldDB" id="G4Z7V8"/>
<name>G4Z7V8_PHYSP</name>
<keyword evidence="2" id="KW-1185">Reference proteome</keyword>
<organism evidence="1 2">
    <name type="scientific">Phytophthora sojae (strain P6497)</name>
    <name type="common">Soybean stem and root rot agent</name>
    <name type="synonym">Phytophthora megasperma f. sp. glycines</name>
    <dbReference type="NCBI Taxonomy" id="1094619"/>
    <lineage>
        <taxon>Eukaryota</taxon>
        <taxon>Sar</taxon>
        <taxon>Stramenopiles</taxon>
        <taxon>Oomycota</taxon>
        <taxon>Peronosporomycetes</taxon>
        <taxon>Peronosporales</taxon>
        <taxon>Peronosporaceae</taxon>
        <taxon>Phytophthora</taxon>
    </lineage>
</organism>
<gene>
    <name evidence="1" type="ORF">PHYSODRAFT_450288</name>
</gene>
<protein>
    <submittedName>
        <fullName evidence="1">Uncharacterized protein</fullName>
    </submittedName>
</protein>
<dbReference type="RefSeq" id="XP_009525210.1">
    <property type="nucleotide sequence ID" value="XM_009526915.1"/>
</dbReference>
<feature type="non-terminal residue" evidence="1">
    <location>
        <position position="132"/>
    </location>
</feature>
<dbReference type="KEGG" id="psoj:PHYSODRAFT_450288"/>
<accession>G4Z7V8</accession>
<sequence>MEQRGVTGKSTFGNVRSAIVYIYTQTESPRPHDFDPQMRRCFKGLHHTVARVAQSSNERISERKEPFSFSMYRSVAKAMLQSTRKQDAFGHTFLLVCWNLMCRAKSTESIRHAHLSWREDSITITFAHMKND</sequence>
<proteinExistence type="predicted"/>
<dbReference type="EMBL" id="JH159153">
    <property type="protein sequence ID" value="EGZ22493.1"/>
    <property type="molecule type" value="Genomic_DNA"/>
</dbReference>
<evidence type="ECO:0000313" key="1">
    <source>
        <dbReference type="EMBL" id="EGZ22493.1"/>
    </source>
</evidence>
<dbReference type="InParanoid" id="G4Z7V8"/>
<dbReference type="GeneID" id="20652922"/>
<dbReference type="Proteomes" id="UP000002640">
    <property type="component" value="Unassembled WGS sequence"/>
</dbReference>
<evidence type="ECO:0000313" key="2">
    <source>
        <dbReference type="Proteomes" id="UP000002640"/>
    </source>
</evidence>